<dbReference type="Pfam" id="PF02525">
    <property type="entry name" value="Flavodoxin_2"/>
    <property type="match status" value="1"/>
</dbReference>
<comment type="caution">
    <text evidence="4">The sequence shown here is derived from an EMBL/GenBank/DDBJ whole genome shotgun (WGS) entry which is preliminary data.</text>
</comment>
<evidence type="ECO:0000313" key="4">
    <source>
        <dbReference type="EMBL" id="RDU22229.1"/>
    </source>
</evidence>
<gene>
    <name evidence="4" type="ORF">DWV06_17045</name>
</gene>
<comment type="similarity">
    <text evidence="1">Belongs to the NAD(P)H dehydrogenase (quinone) family.</text>
</comment>
<dbReference type="Proteomes" id="UP000255036">
    <property type="component" value="Unassembled WGS sequence"/>
</dbReference>
<keyword evidence="2" id="KW-0560">Oxidoreductase</keyword>
<evidence type="ECO:0000256" key="1">
    <source>
        <dbReference type="ARBA" id="ARBA00006252"/>
    </source>
</evidence>
<dbReference type="GO" id="GO:0005829">
    <property type="term" value="C:cytosol"/>
    <property type="evidence" value="ECO:0007669"/>
    <property type="project" value="TreeGrafter"/>
</dbReference>
<name>A0A371ARM8_9FIRM</name>
<evidence type="ECO:0000313" key="5">
    <source>
        <dbReference type="Proteomes" id="UP000255036"/>
    </source>
</evidence>
<dbReference type="PANTHER" id="PTHR10204">
    <property type="entry name" value="NAD P H OXIDOREDUCTASE-RELATED"/>
    <property type="match status" value="1"/>
</dbReference>
<dbReference type="Gene3D" id="3.40.50.360">
    <property type="match status" value="1"/>
</dbReference>
<dbReference type="PANTHER" id="PTHR10204:SF34">
    <property type="entry name" value="NAD(P)H DEHYDROGENASE [QUINONE] 1 ISOFORM 1"/>
    <property type="match status" value="1"/>
</dbReference>
<accession>A0A371ARM8</accession>
<organism evidence="4 5">
    <name type="scientific">Anaerosacchariphilus polymeriproducens</name>
    <dbReference type="NCBI Taxonomy" id="1812858"/>
    <lineage>
        <taxon>Bacteria</taxon>
        <taxon>Bacillati</taxon>
        <taxon>Bacillota</taxon>
        <taxon>Clostridia</taxon>
        <taxon>Lachnospirales</taxon>
        <taxon>Lachnospiraceae</taxon>
        <taxon>Anaerosacchariphilus</taxon>
    </lineage>
</organism>
<dbReference type="InterPro" id="IPR051545">
    <property type="entry name" value="NAD(P)H_dehydrogenase_qn"/>
</dbReference>
<dbReference type="EMBL" id="QRCT01000050">
    <property type="protein sequence ID" value="RDU22229.1"/>
    <property type="molecule type" value="Genomic_DNA"/>
</dbReference>
<dbReference type="InterPro" id="IPR003680">
    <property type="entry name" value="Flavodoxin_fold"/>
</dbReference>
<feature type="domain" description="Flavodoxin-like fold" evidence="3">
    <location>
        <begin position="4"/>
        <end position="183"/>
    </location>
</feature>
<sequence length="193" mass="22354">MILKTLIVVCNFDKNSFNHAIANVIKEEYLKKGHEVIYHDLYEDNFSPVLTKGEYEEMEINSIQDSYIVKCCKELQEADIIAIIHPNWWGQPPALLKGWIDRVFRRGVAYKYSPEGKSIGLLKAETAYIINTSNTPEEVEKQIYGDPLENLWDTCIFKICGVKSVHRMPIRGIVKSDNSIREKWLTDVKEFIN</sequence>
<evidence type="ECO:0000259" key="3">
    <source>
        <dbReference type="Pfam" id="PF02525"/>
    </source>
</evidence>
<dbReference type="InterPro" id="IPR029039">
    <property type="entry name" value="Flavoprotein-like_sf"/>
</dbReference>
<dbReference type="AlphaFoldDB" id="A0A371ARM8"/>
<protein>
    <submittedName>
        <fullName evidence="4">Flavodoxin family protein</fullName>
    </submittedName>
</protein>
<keyword evidence="5" id="KW-1185">Reference proteome</keyword>
<reference evidence="4 5" key="1">
    <citation type="submission" date="2018-07" db="EMBL/GenBank/DDBJ databases">
        <title>Anaerosacharophilus polymeroproducens gen. nov. sp. nov., an anaerobic bacterium isolated from salt field.</title>
        <authorList>
            <person name="Kim W."/>
            <person name="Yang S.-H."/>
            <person name="Oh J."/>
            <person name="Lee J.-H."/>
            <person name="Kwon K.K."/>
        </authorList>
    </citation>
    <scope>NUCLEOTIDE SEQUENCE [LARGE SCALE GENOMIC DNA]</scope>
    <source>
        <strain evidence="4 5">MCWD5</strain>
    </source>
</reference>
<proteinExistence type="inferred from homology"/>
<dbReference type="SUPFAM" id="SSF52218">
    <property type="entry name" value="Flavoproteins"/>
    <property type="match status" value="1"/>
</dbReference>
<dbReference type="GO" id="GO:0003955">
    <property type="term" value="F:NAD(P)H dehydrogenase (quinone) activity"/>
    <property type="evidence" value="ECO:0007669"/>
    <property type="project" value="TreeGrafter"/>
</dbReference>
<evidence type="ECO:0000256" key="2">
    <source>
        <dbReference type="ARBA" id="ARBA00023002"/>
    </source>
</evidence>